<keyword evidence="3 7" id="KW-0812">Transmembrane</keyword>
<dbReference type="PANTHER" id="PTHR34390">
    <property type="entry name" value="UPF0442 PROTEIN YJJB-RELATED"/>
    <property type="match status" value="1"/>
</dbReference>
<dbReference type="GO" id="GO:0005886">
    <property type="term" value="C:plasma membrane"/>
    <property type="evidence" value="ECO:0007669"/>
    <property type="project" value="UniProtKB-SubCell"/>
</dbReference>
<evidence type="ECO:0000256" key="1">
    <source>
        <dbReference type="ARBA" id="ARBA00004651"/>
    </source>
</evidence>
<evidence type="ECO:0000313" key="9">
    <source>
        <dbReference type="EMBL" id="RXK13299.1"/>
    </source>
</evidence>
<keyword evidence="5 7" id="KW-0472">Membrane</keyword>
<proteinExistence type="inferred from homology"/>
<feature type="transmembrane region" description="Helical" evidence="7">
    <location>
        <begin position="200"/>
        <end position="223"/>
    </location>
</feature>
<keyword evidence="2" id="KW-1003">Cell membrane</keyword>
<feature type="transmembrane region" description="Helical" evidence="7">
    <location>
        <begin position="169"/>
        <end position="188"/>
    </location>
</feature>
<dbReference type="PANTHER" id="PTHR34390:SF2">
    <property type="entry name" value="SUCCINATE TRANSPORTER SUBUNIT YJJP-RELATED"/>
    <property type="match status" value="1"/>
</dbReference>
<dbReference type="Pfam" id="PF06738">
    <property type="entry name" value="ThrE"/>
    <property type="match status" value="1"/>
</dbReference>
<feature type="domain" description="Threonine/serine exporter-like N-terminal" evidence="8">
    <location>
        <begin position="16"/>
        <end position="254"/>
    </location>
</feature>
<reference evidence="9 10" key="1">
    <citation type="submission" date="2017-09" db="EMBL/GenBank/DDBJ databases">
        <title>Genomics of the genus Arcobacter.</title>
        <authorList>
            <person name="Perez-Cataluna A."/>
            <person name="Figueras M.J."/>
            <person name="Salas-Masso N."/>
        </authorList>
    </citation>
    <scope>NUCLEOTIDE SEQUENCE [LARGE SCALE GENOMIC DNA]</scope>
    <source>
        <strain evidence="9 10">F156-34</strain>
    </source>
</reference>
<evidence type="ECO:0000313" key="10">
    <source>
        <dbReference type="Proteomes" id="UP000289718"/>
    </source>
</evidence>
<evidence type="ECO:0000256" key="5">
    <source>
        <dbReference type="ARBA" id="ARBA00023136"/>
    </source>
</evidence>
<protein>
    <recommendedName>
        <fullName evidence="8">Threonine/serine exporter-like N-terminal domain-containing protein</fullName>
    </recommendedName>
</protein>
<evidence type="ECO:0000256" key="6">
    <source>
        <dbReference type="ARBA" id="ARBA00034125"/>
    </source>
</evidence>
<comment type="caution">
    <text evidence="9">The sequence shown here is derived from an EMBL/GenBank/DDBJ whole genome shotgun (WGS) entry which is preliminary data.</text>
</comment>
<organism evidence="9 10">
    <name type="scientific">Halarcobacter mediterraneus</name>
    <dbReference type="NCBI Taxonomy" id="2023153"/>
    <lineage>
        <taxon>Bacteria</taxon>
        <taxon>Pseudomonadati</taxon>
        <taxon>Campylobacterota</taxon>
        <taxon>Epsilonproteobacteria</taxon>
        <taxon>Campylobacterales</taxon>
        <taxon>Arcobacteraceae</taxon>
        <taxon>Halarcobacter</taxon>
    </lineage>
</organism>
<dbReference type="OrthoDB" id="9813917at2"/>
<evidence type="ECO:0000256" key="2">
    <source>
        <dbReference type="ARBA" id="ARBA00022475"/>
    </source>
</evidence>
<dbReference type="Proteomes" id="UP000289718">
    <property type="component" value="Unassembled WGS sequence"/>
</dbReference>
<keyword evidence="4 7" id="KW-1133">Transmembrane helix</keyword>
<dbReference type="RefSeq" id="WP_129061120.1">
    <property type="nucleotide sequence ID" value="NZ_NXIE01000002.1"/>
</dbReference>
<dbReference type="InterPro" id="IPR010619">
    <property type="entry name" value="ThrE-like_N"/>
</dbReference>
<feature type="transmembrane region" description="Helical" evidence="7">
    <location>
        <begin position="123"/>
        <end position="140"/>
    </location>
</feature>
<dbReference type="AlphaFoldDB" id="A0A4Q1AZS2"/>
<accession>A0A4Q1AZS2</accession>
<dbReference type="EMBL" id="NXIE01000002">
    <property type="protein sequence ID" value="RXK13299.1"/>
    <property type="molecule type" value="Genomic_DNA"/>
</dbReference>
<comment type="similarity">
    <text evidence="6">Belongs to the ThrE exporter (TC 2.A.79) family.</text>
</comment>
<evidence type="ECO:0000256" key="7">
    <source>
        <dbReference type="SAM" id="Phobius"/>
    </source>
</evidence>
<evidence type="ECO:0000259" key="8">
    <source>
        <dbReference type="Pfam" id="PF06738"/>
    </source>
</evidence>
<dbReference type="GO" id="GO:0015744">
    <property type="term" value="P:succinate transport"/>
    <property type="evidence" value="ECO:0007669"/>
    <property type="project" value="TreeGrafter"/>
</dbReference>
<feature type="transmembrane region" description="Helical" evidence="7">
    <location>
        <begin position="235"/>
        <end position="255"/>
    </location>
</feature>
<dbReference type="GO" id="GO:0022857">
    <property type="term" value="F:transmembrane transporter activity"/>
    <property type="evidence" value="ECO:0007669"/>
    <property type="project" value="InterPro"/>
</dbReference>
<evidence type="ECO:0000256" key="3">
    <source>
        <dbReference type="ARBA" id="ARBA00022692"/>
    </source>
</evidence>
<keyword evidence="10" id="KW-1185">Reference proteome</keyword>
<feature type="transmembrane region" description="Helical" evidence="7">
    <location>
        <begin position="146"/>
        <end position="164"/>
    </location>
</feature>
<dbReference type="InterPro" id="IPR050539">
    <property type="entry name" value="ThrE_Dicarb/AminoAcid_Exp"/>
</dbReference>
<comment type="subcellular location">
    <subcellularLocation>
        <location evidence="1">Cell membrane</location>
        <topology evidence="1">Multi-pass membrane protein</topology>
    </subcellularLocation>
</comment>
<gene>
    <name evidence="9" type="ORF">CP965_05715</name>
</gene>
<name>A0A4Q1AZS2_9BACT</name>
<evidence type="ECO:0000256" key="4">
    <source>
        <dbReference type="ARBA" id="ARBA00022989"/>
    </source>
</evidence>
<sequence length="260" mass="28568">MSKALSYEEQTKITRAIIKAAVLMLEFGAESKLIEDIAKRLGTALGVSSVEVSLIPSAIVLTTLSNKQTQSVTTTRRAHHKPINMSIVCDVQKMCIEVEKNKKNVDFVFQTIKNIRPNHYNKWLVVFMVGLSCACFAYLYGSDINGFIITFLAASVGMYIRQVLARKKFVLIISFISTAFVATLIASLSETFNLSTTPNIVMSASVILLAPGFPFVNSVLDAVKGYLSMGWGRWMQALLLSIATSIGIILAFALLNVKGW</sequence>